<proteinExistence type="predicted"/>
<protein>
    <submittedName>
        <fullName evidence="2">Uncharacterized protein</fullName>
    </submittedName>
</protein>
<name>A0A016SQX8_9BILA</name>
<organism evidence="2 3">
    <name type="scientific">Ancylostoma ceylanicum</name>
    <dbReference type="NCBI Taxonomy" id="53326"/>
    <lineage>
        <taxon>Eukaryota</taxon>
        <taxon>Metazoa</taxon>
        <taxon>Ecdysozoa</taxon>
        <taxon>Nematoda</taxon>
        <taxon>Chromadorea</taxon>
        <taxon>Rhabditida</taxon>
        <taxon>Rhabditina</taxon>
        <taxon>Rhabditomorpha</taxon>
        <taxon>Strongyloidea</taxon>
        <taxon>Ancylostomatidae</taxon>
        <taxon>Ancylostomatinae</taxon>
        <taxon>Ancylostoma</taxon>
    </lineage>
</organism>
<dbReference type="OrthoDB" id="6360546at2759"/>
<feature type="region of interest" description="Disordered" evidence="1">
    <location>
        <begin position="1"/>
        <end position="25"/>
    </location>
</feature>
<evidence type="ECO:0000313" key="2">
    <source>
        <dbReference type="EMBL" id="EYB92729.1"/>
    </source>
</evidence>
<accession>A0A016SQX8</accession>
<dbReference type="EMBL" id="JARK01001526">
    <property type="protein sequence ID" value="EYB92729.1"/>
    <property type="molecule type" value="Genomic_DNA"/>
</dbReference>
<dbReference type="Proteomes" id="UP000024635">
    <property type="component" value="Unassembled WGS sequence"/>
</dbReference>
<evidence type="ECO:0000313" key="3">
    <source>
        <dbReference type="Proteomes" id="UP000024635"/>
    </source>
</evidence>
<keyword evidence="3" id="KW-1185">Reference proteome</keyword>
<reference evidence="3" key="1">
    <citation type="journal article" date="2015" name="Nat. Genet.">
        <title>The genome and transcriptome of the zoonotic hookworm Ancylostoma ceylanicum identify infection-specific gene families.</title>
        <authorList>
            <person name="Schwarz E.M."/>
            <person name="Hu Y."/>
            <person name="Antoshechkin I."/>
            <person name="Miller M.M."/>
            <person name="Sternberg P.W."/>
            <person name="Aroian R.V."/>
        </authorList>
    </citation>
    <scope>NUCLEOTIDE SEQUENCE</scope>
    <source>
        <strain evidence="3">HY135</strain>
    </source>
</reference>
<comment type="caution">
    <text evidence="2">The sequence shown here is derived from an EMBL/GenBank/DDBJ whole genome shotgun (WGS) entry which is preliminary data.</text>
</comment>
<dbReference type="AlphaFoldDB" id="A0A016SQX8"/>
<gene>
    <name evidence="2" type="primary">Acey_s0190.g1234</name>
    <name evidence="2" type="ORF">Y032_0190g1234</name>
</gene>
<sequence>MVEKQRRLRSGSGAQPGKNESRLMSKKGLQEGCSYFEQATVRSKYGLFPETYTAIPAPIEQSSECAFNRGAE</sequence>
<evidence type="ECO:0000256" key="1">
    <source>
        <dbReference type="SAM" id="MobiDB-lite"/>
    </source>
</evidence>